<dbReference type="GO" id="GO:0005739">
    <property type="term" value="C:mitochondrion"/>
    <property type="evidence" value="ECO:0007669"/>
    <property type="project" value="TreeGrafter"/>
</dbReference>
<dbReference type="Gene3D" id="1.20.1280.20">
    <property type="entry name" value="HscB, C-terminal domain"/>
    <property type="match status" value="1"/>
</dbReference>
<comment type="similarity">
    <text evidence="1">Belongs to the HscB family.</text>
</comment>
<reference evidence="4" key="1">
    <citation type="submission" date="2021-06" db="EMBL/GenBank/DDBJ databases">
        <authorList>
            <person name="Nardi T."/>
            <person name="Nardi T."/>
        </authorList>
    </citation>
    <scope>NUCLEOTIDE SEQUENCE</scope>
</reference>
<dbReference type="InterPro" id="IPR009073">
    <property type="entry name" value="HscB_oligo_C"/>
</dbReference>
<proteinExistence type="inferred from homology"/>
<dbReference type="GO" id="GO:0044571">
    <property type="term" value="P:[2Fe-2S] cluster assembly"/>
    <property type="evidence" value="ECO:0007669"/>
    <property type="project" value="InterPro"/>
</dbReference>
<dbReference type="SUPFAM" id="SSF46565">
    <property type="entry name" value="Chaperone J-domain"/>
    <property type="match status" value="1"/>
</dbReference>
<dbReference type="InterPro" id="IPR036869">
    <property type="entry name" value="J_dom_sf"/>
</dbReference>
<evidence type="ECO:0000313" key="5">
    <source>
        <dbReference type="Proteomes" id="UP000837675"/>
    </source>
</evidence>
<dbReference type="GO" id="GO:0051087">
    <property type="term" value="F:protein-folding chaperone binding"/>
    <property type="evidence" value="ECO:0007669"/>
    <property type="project" value="InterPro"/>
</dbReference>
<comment type="caution">
    <text evidence="4">The sequence shown here is derived from an EMBL/GenBank/DDBJ whole genome shotgun (WGS) entry which is preliminary data.</text>
</comment>
<keyword evidence="5" id="KW-1185">Reference proteome</keyword>
<dbReference type="InterPro" id="IPR036386">
    <property type="entry name" value="HscB_C_sf"/>
</dbReference>
<feature type="domain" description="Co-chaperone HscB C-terminal oligomerisation" evidence="3">
    <location>
        <begin position="119"/>
        <end position="185"/>
    </location>
</feature>
<keyword evidence="2" id="KW-0143">Chaperone</keyword>
<dbReference type="GO" id="GO:0051259">
    <property type="term" value="P:protein complex oligomerization"/>
    <property type="evidence" value="ECO:0007669"/>
    <property type="project" value="InterPro"/>
</dbReference>
<evidence type="ECO:0000313" key="4">
    <source>
        <dbReference type="EMBL" id="CAG7597131.1"/>
    </source>
</evidence>
<dbReference type="PANTHER" id="PTHR14021:SF15">
    <property type="entry name" value="IRON-SULFUR CLUSTER CO-CHAPERONE PROTEIN HSCB"/>
    <property type="match status" value="1"/>
</dbReference>
<dbReference type="NCBIfam" id="TIGR00714">
    <property type="entry name" value="hscB"/>
    <property type="match status" value="1"/>
</dbReference>
<evidence type="ECO:0000259" key="3">
    <source>
        <dbReference type="Pfam" id="PF07743"/>
    </source>
</evidence>
<accession>A0A8S4BXS4</accession>
<dbReference type="GO" id="GO:0001671">
    <property type="term" value="F:ATPase activator activity"/>
    <property type="evidence" value="ECO:0007669"/>
    <property type="project" value="InterPro"/>
</dbReference>
<dbReference type="Proteomes" id="UP000837675">
    <property type="component" value="Unassembled WGS sequence"/>
</dbReference>
<dbReference type="Pfam" id="PF07743">
    <property type="entry name" value="HSCB_C"/>
    <property type="match status" value="1"/>
</dbReference>
<dbReference type="Gene3D" id="1.10.287.110">
    <property type="entry name" value="DnaJ domain"/>
    <property type="match status" value="1"/>
</dbReference>
<evidence type="ECO:0000256" key="2">
    <source>
        <dbReference type="ARBA" id="ARBA00023186"/>
    </source>
</evidence>
<dbReference type="AlphaFoldDB" id="A0A8S4BXS4"/>
<protein>
    <submittedName>
        <fullName evidence="4">Fe-S protein assembly co-chaperone HscB</fullName>
    </submittedName>
</protein>
<sequence>MSDIVCPHCKALVLLSYKCSNCTKVLPIIETNPFSLLGLSTIFSLTKATIQEALIKKLLIYHPNKFALADSLTKKIITENSALLNKAARILKDEIKRAENLLLIQGFDLNNKQDLIHQQVLLDSLEIQKQIEEANTESICEALLDCILKQSEYNYQEIAAAFDKTDLHQAYKLVVKRNFLLRAKCNIENKLEKLYEVI</sequence>
<gene>
    <name evidence="4" type="ORF">MHYMCMPASI_00914</name>
</gene>
<organism evidence="4 5">
    <name type="scientific">Hyalomma marginatum</name>
    <dbReference type="NCBI Taxonomy" id="34627"/>
    <lineage>
        <taxon>Eukaryota</taxon>
        <taxon>Metazoa</taxon>
        <taxon>Ecdysozoa</taxon>
        <taxon>Arthropoda</taxon>
        <taxon>Chelicerata</taxon>
        <taxon>Arachnida</taxon>
        <taxon>Acari</taxon>
        <taxon>Parasitiformes</taxon>
        <taxon>Ixodida</taxon>
        <taxon>Ixodoidea</taxon>
        <taxon>Ixodidae</taxon>
        <taxon>Hyalomminae</taxon>
        <taxon>Hyalomma</taxon>
    </lineage>
</organism>
<evidence type="ECO:0000256" key="1">
    <source>
        <dbReference type="ARBA" id="ARBA00010476"/>
    </source>
</evidence>
<dbReference type="InterPro" id="IPR004640">
    <property type="entry name" value="HscB"/>
</dbReference>
<dbReference type="SUPFAM" id="SSF47144">
    <property type="entry name" value="HSC20 (HSCB), C-terminal oligomerisation domain"/>
    <property type="match status" value="1"/>
</dbReference>
<dbReference type="PANTHER" id="PTHR14021">
    <property type="entry name" value="IRON-SULFUR CLUSTER CO-CHAPERONE PROTEIN HSCB"/>
    <property type="match status" value="1"/>
</dbReference>
<name>A0A8S4BXS4_9ACAR</name>
<dbReference type="EMBL" id="CAJVAF010000320">
    <property type="protein sequence ID" value="CAG7597131.1"/>
    <property type="molecule type" value="Genomic_DNA"/>
</dbReference>